<protein>
    <submittedName>
        <fullName evidence="5">Lipopolysaccharide-binding protein-like</fullName>
    </submittedName>
</protein>
<keyword evidence="2" id="KW-0732">Signal</keyword>
<dbReference type="GO" id="GO:0008289">
    <property type="term" value="F:lipid binding"/>
    <property type="evidence" value="ECO:0007669"/>
    <property type="project" value="InterPro"/>
</dbReference>
<dbReference type="Pfam" id="PF01273">
    <property type="entry name" value="LBP_BPI_CETP"/>
    <property type="match status" value="1"/>
</dbReference>
<evidence type="ECO:0000259" key="3">
    <source>
        <dbReference type="Pfam" id="PF01273"/>
    </source>
</evidence>
<dbReference type="Gene3D" id="3.15.10.10">
    <property type="entry name" value="Bactericidal permeability-increasing protein, domain 1"/>
    <property type="match status" value="1"/>
</dbReference>
<sequence length="217" mass="23750">MVSWERVLQVGLLLVSCATCLAGKSSAANATFTKAAMEYGTRMFTWMIEQKMKNFHIPASKGETETLFGAMEYYIENMYLSEFRIGHTSMDAEPDAGLRMITSAESSEINGDWGYRMTSGFFLMSDVGRFKVSVSSAYIDVVISMDEDAAEKPTVSVQSCDAGVGGMELVFHGGASWLYNVISPIIVEVLKAQLGEMMCESVDRTLGVWMGKTPAAC</sequence>
<dbReference type="Proteomes" id="UP000001554">
    <property type="component" value="Chromosome 6"/>
</dbReference>
<dbReference type="OrthoDB" id="10255543at2759"/>
<reference evidence="5" key="2">
    <citation type="submission" date="2025-08" db="UniProtKB">
        <authorList>
            <consortium name="RefSeq"/>
        </authorList>
    </citation>
    <scope>IDENTIFICATION</scope>
    <source>
        <strain evidence="5">S238N-H82</strain>
        <tissue evidence="5">Testes</tissue>
    </source>
</reference>
<proteinExistence type="predicted"/>
<dbReference type="GO" id="GO:0005615">
    <property type="term" value="C:extracellular space"/>
    <property type="evidence" value="ECO:0000318"/>
    <property type="project" value="GO_Central"/>
</dbReference>
<feature type="signal peptide" evidence="2">
    <location>
        <begin position="1"/>
        <end position="22"/>
    </location>
</feature>
<dbReference type="RefSeq" id="XP_035678969.1">
    <property type="nucleotide sequence ID" value="XM_035823076.1"/>
</dbReference>
<reference evidence="4" key="1">
    <citation type="journal article" date="2020" name="Nat. Ecol. Evol.">
        <title>Deeply conserved synteny resolves early events in vertebrate evolution.</title>
        <authorList>
            <person name="Simakov O."/>
            <person name="Marletaz F."/>
            <person name="Yue J.X."/>
            <person name="O'Connell B."/>
            <person name="Jenkins J."/>
            <person name="Brandt A."/>
            <person name="Calef R."/>
            <person name="Tung C.H."/>
            <person name="Huang T.K."/>
            <person name="Schmutz J."/>
            <person name="Satoh N."/>
            <person name="Yu J.K."/>
            <person name="Putnam N.H."/>
            <person name="Green R.E."/>
            <person name="Rokhsar D.S."/>
        </authorList>
    </citation>
    <scope>NUCLEOTIDE SEQUENCE [LARGE SCALE GENOMIC DNA]</scope>
    <source>
        <strain evidence="4">S238N-H82</strain>
    </source>
</reference>
<dbReference type="PANTHER" id="PTHR10504:SF131">
    <property type="entry name" value="BPI2 DOMAIN-CONTAINING PROTEIN"/>
    <property type="match status" value="1"/>
</dbReference>
<dbReference type="InterPro" id="IPR032942">
    <property type="entry name" value="BPI/LBP/Plunc"/>
</dbReference>
<dbReference type="GeneID" id="118417497"/>
<evidence type="ECO:0000313" key="5">
    <source>
        <dbReference type="RefSeq" id="XP_035678969.1"/>
    </source>
</evidence>
<evidence type="ECO:0000256" key="2">
    <source>
        <dbReference type="SAM" id="SignalP"/>
    </source>
</evidence>
<gene>
    <name evidence="5" type="primary">LOC118417497</name>
</gene>
<feature type="chain" id="PRO_5039936681" evidence="2">
    <location>
        <begin position="23"/>
        <end position="217"/>
    </location>
</feature>
<organism evidence="4 5">
    <name type="scientific">Branchiostoma floridae</name>
    <name type="common">Florida lancelet</name>
    <name type="synonym">Amphioxus</name>
    <dbReference type="NCBI Taxonomy" id="7739"/>
    <lineage>
        <taxon>Eukaryota</taxon>
        <taxon>Metazoa</taxon>
        <taxon>Chordata</taxon>
        <taxon>Cephalochordata</taxon>
        <taxon>Leptocardii</taxon>
        <taxon>Amphioxiformes</taxon>
        <taxon>Branchiostomatidae</taxon>
        <taxon>Branchiostoma</taxon>
    </lineage>
</organism>
<dbReference type="PANTHER" id="PTHR10504">
    <property type="entry name" value="BACTERICIDAL PERMEABILITY-INCREASING BPI PROTEIN-RELATED"/>
    <property type="match status" value="1"/>
</dbReference>
<keyword evidence="4" id="KW-1185">Reference proteome</keyword>
<dbReference type="OMA" id="ISMIESH"/>
<dbReference type="FunFam" id="3.15.10.10:FF:000001">
    <property type="entry name" value="phospholipid transfer protein-like"/>
    <property type="match status" value="1"/>
</dbReference>
<evidence type="ECO:0000256" key="1">
    <source>
        <dbReference type="ARBA" id="ARBA00023180"/>
    </source>
</evidence>
<evidence type="ECO:0000313" key="4">
    <source>
        <dbReference type="Proteomes" id="UP000001554"/>
    </source>
</evidence>
<dbReference type="AlphaFoldDB" id="A0A9J7LA08"/>
<dbReference type="KEGG" id="bfo:118417497"/>
<dbReference type="PROSITE" id="PS51257">
    <property type="entry name" value="PROKAR_LIPOPROTEIN"/>
    <property type="match status" value="1"/>
</dbReference>
<feature type="domain" description="Lipid-binding serum glycoprotein N-terminal" evidence="3">
    <location>
        <begin position="47"/>
        <end position="205"/>
    </location>
</feature>
<dbReference type="InterPro" id="IPR017943">
    <property type="entry name" value="Bactericidal_perm-incr_a/b_dom"/>
</dbReference>
<dbReference type="SUPFAM" id="SSF55394">
    <property type="entry name" value="Bactericidal permeability-increasing protein, BPI"/>
    <property type="match status" value="1"/>
</dbReference>
<name>A0A9J7LA08_BRAFL</name>
<keyword evidence="1" id="KW-0325">Glycoprotein</keyword>
<dbReference type="InterPro" id="IPR017942">
    <property type="entry name" value="Lipid-bd_serum_glycop_N"/>
</dbReference>
<accession>A0A9J7LA08</accession>